<feature type="region of interest" description="Disordered" evidence="1">
    <location>
        <begin position="102"/>
        <end position="128"/>
    </location>
</feature>
<evidence type="ECO:0000313" key="3">
    <source>
        <dbReference type="Proteomes" id="UP000765509"/>
    </source>
</evidence>
<sequence length="128" mass="14846">MIHRNILRQVGGDLEHSEKSRTTEKSSVEDIMNILDEVTTQTRIGSSRMNLKTRLNTPWKYSVDKNPKANFHNMKYKSADTIRKCHIYQSTTHLANKCPKRGKINEIETEKVPDVEKDDVNEENSDDE</sequence>
<evidence type="ECO:0000313" key="2">
    <source>
        <dbReference type="EMBL" id="MBW0492033.1"/>
    </source>
</evidence>
<proteinExistence type="predicted"/>
<organism evidence="2 3">
    <name type="scientific">Austropuccinia psidii MF-1</name>
    <dbReference type="NCBI Taxonomy" id="1389203"/>
    <lineage>
        <taxon>Eukaryota</taxon>
        <taxon>Fungi</taxon>
        <taxon>Dikarya</taxon>
        <taxon>Basidiomycota</taxon>
        <taxon>Pucciniomycotina</taxon>
        <taxon>Pucciniomycetes</taxon>
        <taxon>Pucciniales</taxon>
        <taxon>Sphaerophragmiaceae</taxon>
        <taxon>Austropuccinia</taxon>
    </lineage>
</organism>
<gene>
    <name evidence="2" type="ORF">O181_031748</name>
</gene>
<feature type="compositionally biased region" description="Basic and acidic residues" evidence="1">
    <location>
        <begin position="103"/>
        <end position="115"/>
    </location>
</feature>
<feature type="compositionally biased region" description="Acidic residues" evidence="1">
    <location>
        <begin position="116"/>
        <end position="128"/>
    </location>
</feature>
<accession>A0A9Q3CY41</accession>
<evidence type="ECO:0000256" key="1">
    <source>
        <dbReference type="SAM" id="MobiDB-lite"/>
    </source>
</evidence>
<protein>
    <submittedName>
        <fullName evidence="2">Uncharacterized protein</fullName>
    </submittedName>
</protein>
<comment type="caution">
    <text evidence="2">The sequence shown here is derived from an EMBL/GenBank/DDBJ whole genome shotgun (WGS) entry which is preliminary data.</text>
</comment>
<keyword evidence="3" id="KW-1185">Reference proteome</keyword>
<dbReference type="Proteomes" id="UP000765509">
    <property type="component" value="Unassembled WGS sequence"/>
</dbReference>
<name>A0A9Q3CY41_9BASI</name>
<dbReference type="AlphaFoldDB" id="A0A9Q3CY41"/>
<dbReference type="EMBL" id="AVOT02011392">
    <property type="protein sequence ID" value="MBW0492033.1"/>
    <property type="molecule type" value="Genomic_DNA"/>
</dbReference>
<reference evidence="2" key="1">
    <citation type="submission" date="2021-03" db="EMBL/GenBank/DDBJ databases">
        <title>Draft genome sequence of rust myrtle Austropuccinia psidii MF-1, a brazilian biotype.</title>
        <authorList>
            <person name="Quecine M.C."/>
            <person name="Pachon D.M.R."/>
            <person name="Bonatelli M.L."/>
            <person name="Correr F.H."/>
            <person name="Franceschini L.M."/>
            <person name="Leite T.F."/>
            <person name="Margarido G.R.A."/>
            <person name="Almeida C.A."/>
            <person name="Ferrarezi J.A."/>
            <person name="Labate C.A."/>
        </authorList>
    </citation>
    <scope>NUCLEOTIDE SEQUENCE</scope>
    <source>
        <strain evidence="2">MF-1</strain>
    </source>
</reference>